<keyword evidence="7" id="KW-1185">Reference proteome</keyword>
<evidence type="ECO:0000313" key="6">
    <source>
        <dbReference type="EMBL" id="CAG5094763.1"/>
    </source>
</evidence>
<reference evidence="6 7" key="1">
    <citation type="submission" date="2021-04" db="EMBL/GenBank/DDBJ databases">
        <authorList>
            <person name="Bliznina A."/>
        </authorList>
    </citation>
    <scope>NUCLEOTIDE SEQUENCE [LARGE SCALE GENOMIC DNA]</scope>
</reference>
<keyword evidence="3" id="KW-0378">Hydrolase</keyword>
<evidence type="ECO:0000256" key="4">
    <source>
        <dbReference type="ARBA" id="ARBA00022842"/>
    </source>
</evidence>
<dbReference type="InterPro" id="IPR015797">
    <property type="entry name" value="NUDIX_hydrolase-like_dom_sf"/>
</dbReference>
<comment type="cofactor">
    <cofactor evidence="1">
        <name>Mg(2+)</name>
        <dbReference type="ChEBI" id="CHEBI:18420"/>
    </cofactor>
</comment>
<evidence type="ECO:0000256" key="2">
    <source>
        <dbReference type="ARBA" id="ARBA00022723"/>
    </source>
</evidence>
<evidence type="ECO:0000313" key="7">
    <source>
        <dbReference type="Proteomes" id="UP001158576"/>
    </source>
</evidence>
<accession>A0ABN7SF51</accession>
<dbReference type="EMBL" id="OU015569">
    <property type="protein sequence ID" value="CAG5094763.1"/>
    <property type="molecule type" value="Genomic_DNA"/>
</dbReference>
<organism evidence="6 7">
    <name type="scientific">Oikopleura dioica</name>
    <name type="common">Tunicate</name>
    <dbReference type="NCBI Taxonomy" id="34765"/>
    <lineage>
        <taxon>Eukaryota</taxon>
        <taxon>Metazoa</taxon>
        <taxon>Chordata</taxon>
        <taxon>Tunicata</taxon>
        <taxon>Appendicularia</taxon>
        <taxon>Copelata</taxon>
        <taxon>Oikopleuridae</taxon>
        <taxon>Oikopleura</taxon>
    </lineage>
</organism>
<evidence type="ECO:0000256" key="1">
    <source>
        <dbReference type="ARBA" id="ARBA00001946"/>
    </source>
</evidence>
<proteinExistence type="predicted"/>
<gene>
    <name evidence="6" type="ORF">OKIOD_LOCUS5406</name>
</gene>
<keyword evidence="4" id="KW-0460">Magnesium</keyword>
<dbReference type="SUPFAM" id="SSF55811">
    <property type="entry name" value="Nudix"/>
    <property type="match status" value="1"/>
</dbReference>
<feature type="region of interest" description="Disordered" evidence="5">
    <location>
        <begin position="443"/>
        <end position="477"/>
    </location>
</feature>
<protein>
    <submittedName>
        <fullName evidence="6">Oidioi.mRNA.OKI2018_I69.XSR.g13848.t1.cds</fullName>
    </submittedName>
</protein>
<sequence>MSCEMETLFDSFQIFQTPWPGLEKSQVDVLLSSEFDHETSKELEKIVERVWAEKCAANSRLYSKSKFRLGSILDSQERSIDIYRPQSTSQHSKITLGIGVSDYRQHVGTNLNPESVDYIKKCGTRSMFADIIGVNGVLITSDNYIVIVKRASWVGEHAGLLDTPGGHAEPSKVDSSCPSQVRDELFDSFKDEMHCEFNISKEDLSEPRLYAVARLGTLAGRVNFYFRITTSLTKEKVEASWREGGSETDEATALTFVPLSSVPQIRNWEKMRLAPAPRTTNIARKEKPVLGRRGMKRKATEEAKTGATLKQLDGFYPVWGRGTNIKAWRVWCNWEGSEDEWTAELVDESSLLPEQRKQAKSMMQKSKTKLIYPWPTMRTRREHLNKLGFRAYRPDKRGPWKCQKMSEFNDEDGMIGLPDTADEAHSISVRDFNQKSGLFFDSDSDVSTYEADSENEDRPRRTQILYSSADSETEDSA</sequence>
<dbReference type="Proteomes" id="UP001158576">
    <property type="component" value="Chromosome XSR"/>
</dbReference>
<evidence type="ECO:0000256" key="5">
    <source>
        <dbReference type="SAM" id="MobiDB-lite"/>
    </source>
</evidence>
<dbReference type="PANTHER" id="PTHR31835:SF1">
    <property type="entry name" value="URIDINE DIPHOSPHATE GLUCOSE PYROPHOSPHATASE NUDT22"/>
    <property type="match status" value="1"/>
</dbReference>
<dbReference type="InterPro" id="IPR055295">
    <property type="entry name" value="NUDT22/NUDT9-like"/>
</dbReference>
<evidence type="ECO:0000256" key="3">
    <source>
        <dbReference type="ARBA" id="ARBA00022801"/>
    </source>
</evidence>
<name>A0ABN7SF51_OIKDI</name>
<dbReference type="PANTHER" id="PTHR31835">
    <property type="entry name" value="URIDINE DIPHOSPHATE GLUCOSE PYROPHOSPHATASE"/>
    <property type="match status" value="1"/>
</dbReference>
<keyword evidence="2" id="KW-0479">Metal-binding</keyword>